<dbReference type="EMBL" id="CM009302">
    <property type="protein sequence ID" value="PNT05886.1"/>
    <property type="molecule type" value="Genomic_DNA"/>
</dbReference>
<proteinExistence type="predicted"/>
<name>U5FQP7_POPTR</name>
<dbReference type="HOGENOM" id="CLU_2780540_0_0_1"/>
<gene>
    <name evidence="1" type="ORF">POPTR_013G001500</name>
</gene>
<accession>U5FQP7</accession>
<reference evidence="1 2" key="1">
    <citation type="journal article" date="2006" name="Science">
        <title>The genome of black cottonwood, Populus trichocarpa (Torr. &amp; Gray).</title>
        <authorList>
            <person name="Tuskan G.A."/>
            <person name="Difazio S."/>
            <person name="Jansson S."/>
            <person name="Bohlmann J."/>
            <person name="Grigoriev I."/>
            <person name="Hellsten U."/>
            <person name="Putnam N."/>
            <person name="Ralph S."/>
            <person name="Rombauts S."/>
            <person name="Salamov A."/>
            <person name="Schein J."/>
            <person name="Sterck L."/>
            <person name="Aerts A."/>
            <person name="Bhalerao R.R."/>
            <person name="Bhalerao R.P."/>
            <person name="Blaudez D."/>
            <person name="Boerjan W."/>
            <person name="Brun A."/>
            <person name="Brunner A."/>
            <person name="Busov V."/>
            <person name="Campbell M."/>
            <person name="Carlson J."/>
            <person name="Chalot M."/>
            <person name="Chapman J."/>
            <person name="Chen G.L."/>
            <person name="Cooper D."/>
            <person name="Coutinho P.M."/>
            <person name="Couturier J."/>
            <person name="Covert S."/>
            <person name="Cronk Q."/>
            <person name="Cunningham R."/>
            <person name="Davis J."/>
            <person name="Degroeve S."/>
            <person name="Dejardin A."/>
            <person name="Depamphilis C."/>
            <person name="Detter J."/>
            <person name="Dirks B."/>
            <person name="Dubchak I."/>
            <person name="Duplessis S."/>
            <person name="Ehlting J."/>
            <person name="Ellis B."/>
            <person name="Gendler K."/>
            <person name="Goodstein D."/>
            <person name="Gribskov M."/>
            <person name="Grimwood J."/>
            <person name="Groover A."/>
            <person name="Gunter L."/>
            <person name="Hamberger B."/>
            <person name="Heinze B."/>
            <person name="Helariutta Y."/>
            <person name="Henrissat B."/>
            <person name="Holligan D."/>
            <person name="Holt R."/>
            <person name="Huang W."/>
            <person name="Islam-Faridi N."/>
            <person name="Jones S."/>
            <person name="Jones-Rhoades M."/>
            <person name="Jorgensen R."/>
            <person name="Joshi C."/>
            <person name="Kangasjarvi J."/>
            <person name="Karlsson J."/>
            <person name="Kelleher C."/>
            <person name="Kirkpatrick R."/>
            <person name="Kirst M."/>
            <person name="Kohler A."/>
            <person name="Kalluri U."/>
            <person name="Larimer F."/>
            <person name="Leebens-Mack J."/>
            <person name="Leple J.C."/>
            <person name="Locascio P."/>
            <person name="Lou Y."/>
            <person name="Lucas S."/>
            <person name="Martin F."/>
            <person name="Montanini B."/>
            <person name="Napoli C."/>
            <person name="Nelson D.R."/>
            <person name="Nelson C."/>
            <person name="Nieminen K."/>
            <person name="Nilsson O."/>
            <person name="Pereda V."/>
            <person name="Peter G."/>
            <person name="Philippe R."/>
            <person name="Pilate G."/>
            <person name="Poliakov A."/>
            <person name="Razumovskaya J."/>
            <person name="Richardson P."/>
            <person name="Rinaldi C."/>
            <person name="Ritland K."/>
            <person name="Rouze P."/>
            <person name="Ryaboy D."/>
            <person name="Schmutz J."/>
            <person name="Schrader J."/>
            <person name="Segerman B."/>
            <person name="Shin H."/>
            <person name="Siddiqui A."/>
            <person name="Sterky F."/>
            <person name="Terry A."/>
            <person name="Tsai C.J."/>
            <person name="Uberbacher E."/>
            <person name="Unneberg P."/>
            <person name="Vahala J."/>
            <person name="Wall K."/>
            <person name="Wessler S."/>
            <person name="Yang G."/>
            <person name="Yin T."/>
            <person name="Douglas C."/>
            <person name="Marra M."/>
            <person name="Sandberg G."/>
            <person name="Van de Peer Y."/>
            <person name="Rokhsar D."/>
        </authorList>
    </citation>
    <scope>NUCLEOTIDE SEQUENCE [LARGE SCALE GENOMIC DNA]</scope>
    <source>
        <strain evidence="2">cv. Nisqually</strain>
    </source>
</reference>
<dbReference type="Proteomes" id="UP000006729">
    <property type="component" value="Chromosome 13"/>
</dbReference>
<evidence type="ECO:0000313" key="1">
    <source>
        <dbReference type="EMBL" id="PNT05886.1"/>
    </source>
</evidence>
<keyword evidence="2" id="KW-1185">Reference proteome</keyword>
<organism evidence="1 2">
    <name type="scientific">Populus trichocarpa</name>
    <name type="common">Western balsam poplar</name>
    <name type="synonym">Populus balsamifera subsp. trichocarpa</name>
    <dbReference type="NCBI Taxonomy" id="3694"/>
    <lineage>
        <taxon>Eukaryota</taxon>
        <taxon>Viridiplantae</taxon>
        <taxon>Streptophyta</taxon>
        <taxon>Embryophyta</taxon>
        <taxon>Tracheophyta</taxon>
        <taxon>Spermatophyta</taxon>
        <taxon>Magnoliopsida</taxon>
        <taxon>eudicotyledons</taxon>
        <taxon>Gunneridae</taxon>
        <taxon>Pentapetalae</taxon>
        <taxon>rosids</taxon>
        <taxon>fabids</taxon>
        <taxon>Malpighiales</taxon>
        <taxon>Salicaceae</taxon>
        <taxon>Saliceae</taxon>
        <taxon>Populus</taxon>
    </lineage>
</organism>
<dbReference type="InParanoid" id="U5FQP7"/>
<protein>
    <submittedName>
        <fullName evidence="1">Uncharacterized protein</fullName>
    </submittedName>
</protein>
<evidence type="ECO:0000313" key="2">
    <source>
        <dbReference type="Proteomes" id="UP000006729"/>
    </source>
</evidence>
<sequence length="69" mass="7976">MKVYLPPESHANLAPTSDFITNLTTTILYPYPHPKHQTKQNKKSRIFKQIHNQILVNNFTSTPVLHQPP</sequence>
<dbReference type="AlphaFoldDB" id="U5FQP7"/>